<name>A0A0K2UZL4_LEPSM</name>
<reference evidence="1" key="1">
    <citation type="submission" date="2014-05" db="EMBL/GenBank/DDBJ databases">
        <authorList>
            <person name="Chronopoulou M."/>
        </authorList>
    </citation>
    <scope>NUCLEOTIDE SEQUENCE</scope>
    <source>
        <tissue evidence="1">Whole organism</tissue>
    </source>
</reference>
<dbReference type="AlphaFoldDB" id="A0A0K2UZL4"/>
<proteinExistence type="predicted"/>
<sequence>MCFKEVGFSCSFPLYSPWNLRLLEVQIY</sequence>
<dbReference type="EMBL" id="HACA01025951">
    <property type="protein sequence ID" value="CDW43312.1"/>
    <property type="molecule type" value="Transcribed_RNA"/>
</dbReference>
<accession>A0A0K2UZL4</accession>
<protein>
    <submittedName>
        <fullName evidence="1">Uncharacterized protein</fullName>
    </submittedName>
</protein>
<evidence type="ECO:0000313" key="1">
    <source>
        <dbReference type="EMBL" id="CDW43312.1"/>
    </source>
</evidence>
<organism evidence="1">
    <name type="scientific">Lepeophtheirus salmonis</name>
    <name type="common">Salmon louse</name>
    <name type="synonym">Caligus salmonis</name>
    <dbReference type="NCBI Taxonomy" id="72036"/>
    <lineage>
        <taxon>Eukaryota</taxon>
        <taxon>Metazoa</taxon>
        <taxon>Ecdysozoa</taxon>
        <taxon>Arthropoda</taxon>
        <taxon>Crustacea</taxon>
        <taxon>Multicrustacea</taxon>
        <taxon>Hexanauplia</taxon>
        <taxon>Copepoda</taxon>
        <taxon>Siphonostomatoida</taxon>
        <taxon>Caligidae</taxon>
        <taxon>Lepeophtheirus</taxon>
    </lineage>
</organism>